<comment type="caution">
    <text evidence="1">The sequence shown here is derived from an EMBL/GenBank/DDBJ whole genome shotgun (WGS) entry which is preliminary data.</text>
</comment>
<sequence>MRSNLAAQEDDCYIVLRERLLQLSDIGIRPTEIRRLEFTLLTIFVLRADDDQDSLTGEQCAEVTSLYHCDEKLEGWCVMPSAAGIINIEGHVLKGSFEVEGETYQLGGSIDASLPFISASVTVRYDYLDDLEGQHPVTGALGNRVSLRSANGVVIEGHMMVPIQKQELDGSIRWFRV</sequence>
<gene>
    <name evidence="1" type="ORF">PT974_11321</name>
</gene>
<organism evidence="1 2">
    <name type="scientific">Cladobotryum mycophilum</name>
    <dbReference type="NCBI Taxonomy" id="491253"/>
    <lineage>
        <taxon>Eukaryota</taxon>
        <taxon>Fungi</taxon>
        <taxon>Dikarya</taxon>
        <taxon>Ascomycota</taxon>
        <taxon>Pezizomycotina</taxon>
        <taxon>Sordariomycetes</taxon>
        <taxon>Hypocreomycetidae</taxon>
        <taxon>Hypocreales</taxon>
        <taxon>Hypocreaceae</taxon>
        <taxon>Cladobotryum</taxon>
    </lineage>
</organism>
<protein>
    <submittedName>
        <fullName evidence="1">Uncharacterized protein</fullName>
    </submittedName>
</protein>
<name>A0ABR0S5X3_9HYPO</name>
<proteinExistence type="predicted"/>
<reference evidence="1 2" key="1">
    <citation type="submission" date="2024-01" db="EMBL/GenBank/DDBJ databases">
        <title>Complete genome of Cladobotryum mycophilum ATHUM6906.</title>
        <authorList>
            <person name="Christinaki A.C."/>
            <person name="Myridakis A.I."/>
            <person name="Kouvelis V.N."/>
        </authorList>
    </citation>
    <scope>NUCLEOTIDE SEQUENCE [LARGE SCALE GENOMIC DNA]</scope>
    <source>
        <strain evidence="1 2">ATHUM6906</strain>
    </source>
</reference>
<accession>A0ABR0S5X3</accession>
<dbReference type="Proteomes" id="UP001338125">
    <property type="component" value="Unassembled WGS sequence"/>
</dbReference>
<keyword evidence="2" id="KW-1185">Reference proteome</keyword>
<evidence type="ECO:0000313" key="1">
    <source>
        <dbReference type="EMBL" id="KAK5987200.1"/>
    </source>
</evidence>
<dbReference type="EMBL" id="JAVFKD010000016">
    <property type="protein sequence ID" value="KAK5987200.1"/>
    <property type="molecule type" value="Genomic_DNA"/>
</dbReference>
<evidence type="ECO:0000313" key="2">
    <source>
        <dbReference type="Proteomes" id="UP001338125"/>
    </source>
</evidence>